<dbReference type="InterPro" id="IPR029058">
    <property type="entry name" value="AB_hydrolase_fold"/>
</dbReference>
<evidence type="ECO:0000256" key="1">
    <source>
        <dbReference type="SAM" id="MobiDB-lite"/>
    </source>
</evidence>
<dbReference type="EMBL" id="CAXAMM010003803">
    <property type="protein sequence ID" value="CAK9001338.1"/>
    <property type="molecule type" value="Genomic_DNA"/>
</dbReference>
<accession>A0ABP0IFF9</accession>
<feature type="compositionally biased region" description="Low complexity" evidence="1">
    <location>
        <begin position="603"/>
        <end position="615"/>
    </location>
</feature>
<feature type="region of interest" description="Disordered" evidence="1">
    <location>
        <begin position="251"/>
        <end position="284"/>
    </location>
</feature>
<feature type="compositionally biased region" description="Basic and acidic residues" evidence="1">
    <location>
        <begin position="160"/>
        <end position="169"/>
    </location>
</feature>
<evidence type="ECO:0000313" key="2">
    <source>
        <dbReference type="EMBL" id="CAK9001338.1"/>
    </source>
</evidence>
<proteinExistence type="predicted"/>
<feature type="compositionally biased region" description="Basic and acidic residues" evidence="1">
    <location>
        <begin position="256"/>
        <end position="274"/>
    </location>
</feature>
<feature type="region of interest" description="Disordered" evidence="1">
    <location>
        <begin position="156"/>
        <end position="222"/>
    </location>
</feature>
<feature type="compositionally biased region" description="Acidic residues" evidence="1">
    <location>
        <begin position="197"/>
        <end position="210"/>
    </location>
</feature>
<feature type="region of interest" description="Disordered" evidence="1">
    <location>
        <begin position="1011"/>
        <end position="1047"/>
    </location>
</feature>
<sequence length="1580" mass="175904">MMGERGGGAEAELSYGECSIGDFEKWSTLRLQKGMILYCHVMVDQTKVYAPFFIKEAWMNSDTSWTASVACLGVKDSKVSRRLTQLTKVLDEIHLCMEERCQIPGNFLGHVSEVKIIKAEDLPRQDVGQTGWKRWQTLCHEILGLDVSEVAKEGAGMLSREAEREEEVRQGALKHRGRGEGEKAAEAKERAPWREEMLDEEPPEPVEGETQEERQQRVSSYAAREARRIMQRPKGVDLSTALAELKGDLTRAGGAEQRRELMSGRRETSRGREEDLSEVGPHGMGITLQSRQEKVAGLLKPSALERSGETLGHAGDVISAFQLSENRREYNRRVAEIVEERCGHGTPTCQREKLEVSTVNHRRPRRNLVWHATCGTESVSLSRVAHRWAVGKIELREAIMDVTVAPRKFLSLDALCAFRTWLSRPDGRGAAAASRSSGSLPPLMGEHLIEGLNVEVKAFRKEAEEPLLCLNCTSEAQPILQHAVSAAQHAAQGQGGFLKSFDRREAEQSFPELTKSLQGYASVGHICLVQMQLTSKTIWGLGIASNKKAQSRAAHLAAWLHYAASVKNSSWGKGWNQEDTLQKLTQQARLKLREFRAMRGEAVPSSLASPASMASEQQDIRASASRPFAWGVQPKEELRSPRSCSRGSEGASTSARSPFQQDDNKVAFKRCSPSVKEEQDPSALASPCSLPPSPRSRSDSPDWSGGQSRSPSRTGPVKRHRSPPPPQWRQRVTPPWARPIEVPGSDSDGEVQWVTKVKEERRNNVKGPVPTRAPTPRFASSQRGSYKLTCGSVGCHIQVYRGSVEGLVLVEVSATHRVEKCLVYCPTKMWWDNIFATHGIEQIWSWICEEQQGMLLQMVQRGVLLKFVIPGRPCLSDPDLEGLKKLLLTSQQRPCVAMGCSAGGWLALKLLRVMAGWQHLQAVAAVSPAPLDIEEWQKVPHWCCQLASQLARPSQMARLALFWGEGDPSQAPLKSLHKSPHVTRRCLRGKGHIGFLSKELFTQVWQELTASSQSKSEDHSRQAPPVPKFEDEAPAAPPAPPKPPLAAVRRVGIVVDLDRESTQIKGRLRDVDGDGNTEYEFVDFHDLGLDVGDRVQFSMDNLRNCAVDVAREKSGAMNGGYASGAATVPKPSHIEIQRAEQFLRRHAVAADVKEFTHSSMKGFGDEYARNSGKFKFPDDPGSRADLAQTIETAHRLSEHMSGTRLKLFLCEHPTEIYAFVEDIDIVGDSKGGCPSVMRHPGSKQFDYELLKWRAKILHKVFPGSEPLRLVLYEACGWYTGTGSFKESYHLVWPEILVDKETAIAARRFTLEHFEAWSSEQEHRLSELLEKAQKFSPKNTWENIFDATTTRPTVGARMPYSDKRSRMLDNKFKQENRKVLPVAELVFHFEESQELPSVQVVAHAEGKSHAEWAQARHGTPRAKPAREVVLPHQSAPLPAATSKEERHAKRLWRRKRWRWPKRRRKWWLGRWLAKLATMERWQRNPGIASLVSLFAFETPVVCLCDSHPSSKERMAKEDKIEKGEKEVARVEEAAGAVAAGAVTAGAAGPAGTMKTKAPGAAAHHRAAVGSPSMAPLQSLPT</sequence>
<keyword evidence="3" id="KW-1185">Reference proteome</keyword>
<feature type="compositionally biased region" description="Polar residues" evidence="1">
    <location>
        <begin position="642"/>
        <end position="661"/>
    </location>
</feature>
<feature type="compositionally biased region" description="Pro residues" evidence="1">
    <location>
        <begin position="1035"/>
        <end position="1044"/>
    </location>
</feature>
<feature type="region of interest" description="Disordered" evidence="1">
    <location>
        <begin position="1544"/>
        <end position="1580"/>
    </location>
</feature>
<feature type="compositionally biased region" description="Basic and acidic residues" evidence="1">
    <location>
        <begin position="178"/>
        <end position="196"/>
    </location>
</feature>
<feature type="compositionally biased region" description="Low complexity" evidence="1">
    <location>
        <begin position="1544"/>
        <end position="1560"/>
    </location>
</feature>
<gene>
    <name evidence="2" type="ORF">SCF082_LOCUS6881</name>
</gene>
<organism evidence="2 3">
    <name type="scientific">Durusdinium trenchii</name>
    <dbReference type="NCBI Taxonomy" id="1381693"/>
    <lineage>
        <taxon>Eukaryota</taxon>
        <taxon>Sar</taxon>
        <taxon>Alveolata</taxon>
        <taxon>Dinophyceae</taxon>
        <taxon>Suessiales</taxon>
        <taxon>Symbiodiniaceae</taxon>
        <taxon>Durusdinium</taxon>
    </lineage>
</organism>
<protein>
    <submittedName>
        <fullName evidence="2">Uncharacterized protein</fullName>
    </submittedName>
</protein>
<dbReference type="SUPFAM" id="SSF53474">
    <property type="entry name" value="alpha/beta-Hydrolases"/>
    <property type="match status" value="1"/>
</dbReference>
<reference evidence="2 3" key="1">
    <citation type="submission" date="2024-02" db="EMBL/GenBank/DDBJ databases">
        <authorList>
            <person name="Chen Y."/>
            <person name="Shah S."/>
            <person name="Dougan E. K."/>
            <person name="Thang M."/>
            <person name="Chan C."/>
        </authorList>
    </citation>
    <scope>NUCLEOTIDE SEQUENCE [LARGE SCALE GENOMIC DNA]</scope>
</reference>
<evidence type="ECO:0000313" key="3">
    <source>
        <dbReference type="Proteomes" id="UP001642464"/>
    </source>
</evidence>
<name>A0ABP0IFF9_9DINO</name>
<feature type="region of interest" description="Disordered" evidence="1">
    <location>
        <begin position="603"/>
        <end position="780"/>
    </location>
</feature>
<comment type="caution">
    <text evidence="2">The sequence shown here is derived from an EMBL/GenBank/DDBJ whole genome shotgun (WGS) entry which is preliminary data.</text>
</comment>
<dbReference type="Proteomes" id="UP001642464">
    <property type="component" value="Unassembled WGS sequence"/>
</dbReference>